<dbReference type="GO" id="GO:0012501">
    <property type="term" value="P:programmed cell death"/>
    <property type="evidence" value="ECO:0007669"/>
    <property type="project" value="UniProtKB-ARBA"/>
</dbReference>
<accession>A0A0B2V2D0</accession>
<keyword evidence="9" id="KW-0505">Motor protein</keyword>
<dbReference type="InterPro" id="IPR030381">
    <property type="entry name" value="G_DYNAMIN_dom"/>
</dbReference>
<feature type="compositionally biased region" description="Pro residues" evidence="13">
    <location>
        <begin position="1067"/>
        <end position="1077"/>
    </location>
</feature>
<dbReference type="EMBL" id="JPKZ01002647">
    <property type="protein sequence ID" value="KHN75612.1"/>
    <property type="molecule type" value="Genomic_DNA"/>
</dbReference>
<evidence type="ECO:0000256" key="13">
    <source>
        <dbReference type="SAM" id="MobiDB-lite"/>
    </source>
</evidence>
<dbReference type="GO" id="GO:0016185">
    <property type="term" value="P:synaptic vesicle budding from presynaptic endocytic zone membrane"/>
    <property type="evidence" value="ECO:0007669"/>
    <property type="project" value="TreeGrafter"/>
</dbReference>
<evidence type="ECO:0000313" key="17">
    <source>
        <dbReference type="EMBL" id="KHN75612.1"/>
    </source>
</evidence>
<proteinExistence type="predicted"/>
<feature type="region of interest" description="Disordered" evidence="13">
    <location>
        <begin position="1050"/>
        <end position="1149"/>
    </location>
</feature>
<evidence type="ECO:0000256" key="10">
    <source>
        <dbReference type="ARBA" id="ARBA00023212"/>
    </source>
</evidence>
<evidence type="ECO:0000256" key="8">
    <source>
        <dbReference type="ARBA" id="ARBA00023134"/>
    </source>
</evidence>
<dbReference type="Gene3D" id="3.40.50.300">
    <property type="entry name" value="P-loop containing nucleotide triphosphate hydrolases"/>
    <property type="match status" value="1"/>
</dbReference>
<dbReference type="CDD" id="cd08771">
    <property type="entry name" value="DLP_1"/>
    <property type="match status" value="1"/>
</dbReference>
<dbReference type="Pfam" id="PF00169">
    <property type="entry name" value="PH"/>
    <property type="match status" value="1"/>
</dbReference>
<dbReference type="STRING" id="6265.A0A0B2V2D0"/>
<dbReference type="GO" id="GO:0031623">
    <property type="term" value="P:receptor internalization"/>
    <property type="evidence" value="ECO:0007669"/>
    <property type="project" value="TreeGrafter"/>
</dbReference>
<dbReference type="SMART" id="SM00302">
    <property type="entry name" value="GED"/>
    <property type="match status" value="2"/>
</dbReference>
<keyword evidence="8" id="KW-0342">GTP-binding</keyword>
<dbReference type="GO" id="GO:0005874">
    <property type="term" value="C:microtubule"/>
    <property type="evidence" value="ECO:0007669"/>
    <property type="project" value="UniProtKB-KW"/>
</dbReference>
<comment type="caution">
    <text evidence="17">The sequence shown here is derived from an EMBL/GenBank/DDBJ whole genome shotgun (WGS) entry which is preliminary data.</text>
</comment>
<organism evidence="17 18">
    <name type="scientific">Toxocara canis</name>
    <name type="common">Canine roundworm</name>
    <dbReference type="NCBI Taxonomy" id="6265"/>
    <lineage>
        <taxon>Eukaryota</taxon>
        <taxon>Metazoa</taxon>
        <taxon>Ecdysozoa</taxon>
        <taxon>Nematoda</taxon>
        <taxon>Chromadorea</taxon>
        <taxon>Rhabditida</taxon>
        <taxon>Spirurina</taxon>
        <taxon>Ascaridomorpha</taxon>
        <taxon>Ascaridoidea</taxon>
        <taxon>Toxocaridae</taxon>
        <taxon>Toxocara</taxon>
    </lineage>
</organism>
<evidence type="ECO:0000259" key="15">
    <source>
        <dbReference type="PROSITE" id="PS51388"/>
    </source>
</evidence>
<evidence type="ECO:0000256" key="12">
    <source>
        <dbReference type="ARBA" id="ARBA00067339"/>
    </source>
</evidence>
<evidence type="ECO:0000256" key="3">
    <source>
        <dbReference type="ARBA" id="ARBA00022490"/>
    </source>
</evidence>
<dbReference type="InterPro" id="IPR001849">
    <property type="entry name" value="PH_domain"/>
</dbReference>
<feature type="domain" description="PH" evidence="14">
    <location>
        <begin position="535"/>
        <end position="640"/>
    </location>
</feature>
<dbReference type="GO" id="GO:0003924">
    <property type="term" value="F:GTPase activity"/>
    <property type="evidence" value="ECO:0007669"/>
    <property type="project" value="InterPro"/>
</dbReference>
<keyword evidence="10" id="KW-0206">Cytoskeleton</keyword>
<evidence type="ECO:0000256" key="5">
    <source>
        <dbReference type="ARBA" id="ARBA00022701"/>
    </source>
</evidence>
<dbReference type="GO" id="GO:0005886">
    <property type="term" value="C:plasma membrane"/>
    <property type="evidence" value="ECO:0007669"/>
    <property type="project" value="TreeGrafter"/>
</dbReference>
<dbReference type="InterPro" id="IPR000375">
    <property type="entry name" value="Dynamin_stalk"/>
</dbReference>
<dbReference type="InterPro" id="IPR027417">
    <property type="entry name" value="P-loop_NTPase"/>
</dbReference>
<dbReference type="SMART" id="SM00053">
    <property type="entry name" value="DYNc"/>
    <property type="match status" value="1"/>
</dbReference>
<dbReference type="Proteomes" id="UP000031036">
    <property type="component" value="Unassembled WGS sequence"/>
</dbReference>
<dbReference type="PRINTS" id="PR00195">
    <property type="entry name" value="DYNAMIN"/>
</dbReference>
<keyword evidence="4" id="KW-0254">Endocytosis</keyword>
<dbReference type="Pfam" id="PF02212">
    <property type="entry name" value="GED"/>
    <property type="match status" value="2"/>
</dbReference>
<dbReference type="InterPro" id="IPR003130">
    <property type="entry name" value="GED"/>
</dbReference>
<protein>
    <recommendedName>
        <fullName evidence="12">Dynamin</fullName>
        <ecNumber evidence="2">3.6.5.5</ecNumber>
    </recommendedName>
</protein>
<dbReference type="GO" id="GO:0005819">
    <property type="term" value="C:spindle"/>
    <property type="evidence" value="ECO:0007669"/>
    <property type="project" value="UniProtKB-ARBA"/>
</dbReference>
<dbReference type="PROSITE" id="PS51718">
    <property type="entry name" value="G_DYNAMIN_2"/>
    <property type="match status" value="1"/>
</dbReference>
<dbReference type="FunFam" id="1.20.120.1240:FF:000008">
    <property type="entry name" value="dynamin-3 isoform X1"/>
    <property type="match status" value="1"/>
</dbReference>
<dbReference type="OrthoDB" id="5061070at2759"/>
<gene>
    <name evidence="17" type="primary">dyn-1</name>
    <name evidence="17" type="ORF">Tcan_07330</name>
</gene>
<dbReference type="InterPro" id="IPR001401">
    <property type="entry name" value="Dynamin_GTPase"/>
</dbReference>
<keyword evidence="3" id="KW-0963">Cytoplasm</keyword>
<dbReference type="InterPro" id="IPR022812">
    <property type="entry name" value="Dynamin"/>
</dbReference>
<keyword evidence="7" id="KW-0378">Hydrolase</keyword>
<dbReference type="CDD" id="cd01256">
    <property type="entry name" value="PH_dynamin"/>
    <property type="match status" value="1"/>
</dbReference>
<evidence type="ECO:0000256" key="1">
    <source>
        <dbReference type="ARBA" id="ARBA00004245"/>
    </source>
</evidence>
<dbReference type="OMA" id="ITDDWRE"/>
<dbReference type="PROSITE" id="PS50003">
    <property type="entry name" value="PH_DOMAIN"/>
    <property type="match status" value="1"/>
</dbReference>
<dbReference type="Pfam" id="PF01031">
    <property type="entry name" value="Dynamin_M"/>
    <property type="match status" value="1"/>
</dbReference>
<evidence type="ECO:0000313" key="18">
    <source>
        <dbReference type="Proteomes" id="UP000031036"/>
    </source>
</evidence>
<reference evidence="17 18" key="1">
    <citation type="submission" date="2014-11" db="EMBL/GenBank/DDBJ databases">
        <title>Genetic blueprint of the zoonotic pathogen Toxocara canis.</title>
        <authorList>
            <person name="Zhu X.-Q."/>
            <person name="Korhonen P.K."/>
            <person name="Cai H."/>
            <person name="Young N.D."/>
            <person name="Nejsum P."/>
            <person name="von Samson-Himmelstjerna G."/>
            <person name="Boag P.R."/>
            <person name="Tan P."/>
            <person name="Li Q."/>
            <person name="Min J."/>
            <person name="Yang Y."/>
            <person name="Wang X."/>
            <person name="Fang X."/>
            <person name="Hall R.S."/>
            <person name="Hofmann A."/>
            <person name="Sternberg P.W."/>
            <person name="Jex A.R."/>
            <person name="Gasser R.B."/>
        </authorList>
    </citation>
    <scope>NUCLEOTIDE SEQUENCE [LARGE SCALE GENOMIC DNA]</scope>
    <source>
        <strain evidence="17">PN_DK_2014</strain>
    </source>
</reference>
<dbReference type="InterPro" id="IPR020850">
    <property type="entry name" value="GED_dom"/>
</dbReference>
<evidence type="ECO:0000256" key="9">
    <source>
        <dbReference type="ARBA" id="ARBA00023175"/>
    </source>
</evidence>
<dbReference type="InterPro" id="IPR011993">
    <property type="entry name" value="PH-like_dom_sf"/>
</dbReference>
<dbReference type="Gene3D" id="2.30.29.30">
    <property type="entry name" value="Pleckstrin-homology domain (PH domain)/Phosphotyrosine-binding domain (PTB)"/>
    <property type="match status" value="1"/>
</dbReference>
<comment type="subcellular location">
    <subcellularLocation>
        <location evidence="1">Cytoplasm</location>
        <location evidence="1">Cytoskeleton</location>
    </subcellularLocation>
</comment>
<dbReference type="GO" id="GO:0098793">
    <property type="term" value="C:presynapse"/>
    <property type="evidence" value="ECO:0007669"/>
    <property type="project" value="GOC"/>
</dbReference>
<evidence type="ECO:0000256" key="7">
    <source>
        <dbReference type="ARBA" id="ARBA00022801"/>
    </source>
</evidence>
<dbReference type="AlphaFoldDB" id="A0A0B2V2D0"/>
<evidence type="ECO:0000259" key="16">
    <source>
        <dbReference type="PROSITE" id="PS51718"/>
    </source>
</evidence>
<evidence type="ECO:0000259" key="14">
    <source>
        <dbReference type="PROSITE" id="PS50003"/>
    </source>
</evidence>
<dbReference type="PANTHER" id="PTHR11566">
    <property type="entry name" value="DYNAMIN"/>
    <property type="match status" value="1"/>
</dbReference>
<comment type="catalytic activity">
    <reaction evidence="11">
        <text>GTP + H2O = GDP + phosphate + H(+)</text>
        <dbReference type="Rhea" id="RHEA:19669"/>
        <dbReference type="ChEBI" id="CHEBI:15377"/>
        <dbReference type="ChEBI" id="CHEBI:15378"/>
        <dbReference type="ChEBI" id="CHEBI:37565"/>
        <dbReference type="ChEBI" id="CHEBI:43474"/>
        <dbReference type="ChEBI" id="CHEBI:58189"/>
        <dbReference type="EC" id="3.6.5.5"/>
    </reaction>
</comment>
<evidence type="ECO:0000256" key="4">
    <source>
        <dbReference type="ARBA" id="ARBA00022583"/>
    </source>
</evidence>
<keyword evidence="6" id="KW-0547">Nucleotide-binding</keyword>
<evidence type="ECO:0000256" key="11">
    <source>
        <dbReference type="ARBA" id="ARBA00048040"/>
    </source>
</evidence>
<evidence type="ECO:0000256" key="2">
    <source>
        <dbReference type="ARBA" id="ARBA00011980"/>
    </source>
</evidence>
<dbReference type="GO" id="GO:0005737">
    <property type="term" value="C:cytoplasm"/>
    <property type="evidence" value="ECO:0007669"/>
    <property type="project" value="TreeGrafter"/>
</dbReference>
<evidence type="ECO:0000256" key="6">
    <source>
        <dbReference type="ARBA" id="ARBA00022741"/>
    </source>
</evidence>
<dbReference type="FunFam" id="3.40.50.300:FF:000045">
    <property type="entry name" value="dynamin-1 isoform X2"/>
    <property type="match status" value="1"/>
</dbReference>
<dbReference type="Pfam" id="PF00350">
    <property type="entry name" value="Dynamin_N"/>
    <property type="match status" value="1"/>
</dbReference>
<dbReference type="PROSITE" id="PS51388">
    <property type="entry name" value="GED"/>
    <property type="match status" value="1"/>
</dbReference>
<dbReference type="SUPFAM" id="SSF50729">
    <property type="entry name" value="PH domain-like"/>
    <property type="match status" value="1"/>
</dbReference>
<dbReference type="Gene3D" id="1.20.120.1240">
    <property type="entry name" value="Dynamin, middle domain"/>
    <property type="match status" value="3"/>
</dbReference>
<keyword evidence="5" id="KW-0493">Microtubule</keyword>
<dbReference type="GO" id="GO:0005525">
    <property type="term" value="F:GTP binding"/>
    <property type="evidence" value="ECO:0007669"/>
    <property type="project" value="UniProtKB-KW"/>
</dbReference>
<keyword evidence="18" id="KW-1185">Reference proteome</keyword>
<dbReference type="SUPFAM" id="SSF52540">
    <property type="entry name" value="P-loop containing nucleoside triphosphate hydrolases"/>
    <property type="match status" value="1"/>
</dbReference>
<dbReference type="GO" id="GO:0008017">
    <property type="term" value="F:microtubule binding"/>
    <property type="evidence" value="ECO:0007669"/>
    <property type="project" value="TreeGrafter"/>
</dbReference>
<name>A0A0B2V2D0_TOXCA</name>
<sequence>MAWANAGMQALIPIVNRLQDAFAQLGTSLNFDLPQIAVVGGQSAGKSSVLENFVGNDGICFAASLMFILVMYSIEFVNFCDTQGGTFRSLYNVDNREQYAEFLHKKGQKFTDFDMVRKEIEDETDRVTGQNKGISPIPINLRVFSPNVLNLTLIDLPGLTKVPVGDQPPDIEHQIREMLMTYISRETCLILAVTPANSDLATSDALKLAREVDPQGLRTIGVLTKLDLMDEGTDARDILENRVFSLRRGYVGVVNRGQKDIVGKKDIRAALDAERKFFISHPAYRHMADRLGTPYLQKTLNQQLTNHIRDTLPALRDSLQKKMFALEKDVAEYKNFQPNDPSRKTKALMQMVQQFSTDIERSIEGSSAKAVSTNELSGGARINRLFHERFPFEIVKMEIDEKEMRREIQFAIRNIHGIRVGLFTPDMAFEAIVKKQIERLKEPSLKCVDLVVNELSNVIRQCAECVARYPRLRDEIERIVTTNMREKEQAAKYQIAMLVDYELAYMNTNHEDFIGFSNAEAKASSSQTKKTLGNQVIRKGWLSVHNISFVRGSKDCWFVLTSDSLSWYKDDEEKEKKYMLPLDGIKLRDLEAGFMSRQHKFALFYPDGKNIYKDYRQLELSANNLDEVDAWKASFLRAGVYPEKEKPIEDGELTFPEMELVLPEMELIFPEMELIFPEMELIFPEMELIFPEMELIFPEMELIFPEMELIFPEMELIFPEMELIFPEMELIFPEMELIFPEMELIFPEMELIFPEMELIFPEMELIFPEMELIFPEMELIFPEMELIFPEMELIFPEMELIFPEMELIFPEMELIFPEMELIFPEMELIFPEMELIFPEMELIFPEMELIFPEMELIFPEMELIFPENGRDIEETSVDPQLERQVETIRNLVDSYMRIVTKTIRDLVPKAIMFLIVNKVSEFLRDGELLAQLYQVGDTNGRDIEETSVDPQLERQVETIRNLVDSYMRIVTKTIRDLVPKAIMFLIVNKVSEFLRDGELLAQLYQVGDTDSMMEESQLEAQKREEMLRMYHACKEALRIIGEVNMSTVTTEAPPHASTDWLRSNGPSPVPRPAPQPPMGSQRPAPMPPRPVGGMVGGSNSIANRPLPGPPGGALPAPILPMRVNHSMPSMSNGVPPRIPDRPQIPSRPY</sequence>
<feature type="domain" description="GED" evidence="15">
    <location>
        <begin position="956"/>
        <end position="1048"/>
    </location>
</feature>
<dbReference type="EC" id="3.6.5.5" evidence="2"/>
<dbReference type="PANTHER" id="PTHR11566:SF212">
    <property type="entry name" value="DYNAMIN"/>
    <property type="match status" value="1"/>
</dbReference>
<feature type="domain" description="Dynamin-type G" evidence="16">
    <location>
        <begin position="30"/>
        <end position="313"/>
    </location>
</feature>
<dbReference type="InterPro" id="IPR045063">
    <property type="entry name" value="Dynamin_N"/>
</dbReference>
<dbReference type="SMART" id="SM00233">
    <property type="entry name" value="PH"/>
    <property type="match status" value="1"/>
</dbReference>